<evidence type="ECO:0000259" key="6">
    <source>
        <dbReference type="Pfam" id="PF07980"/>
    </source>
</evidence>
<dbReference type="Pfam" id="PF14322">
    <property type="entry name" value="SusD-like_3"/>
    <property type="match status" value="1"/>
</dbReference>
<dbReference type="CDD" id="cd08977">
    <property type="entry name" value="SusD"/>
    <property type="match status" value="1"/>
</dbReference>
<dbReference type="InterPro" id="IPR012944">
    <property type="entry name" value="SusD_RagB_dom"/>
</dbReference>
<evidence type="ECO:0000313" key="9">
    <source>
        <dbReference type="Proteomes" id="UP001500742"/>
    </source>
</evidence>
<comment type="caution">
    <text evidence="8">The sequence shown here is derived from an EMBL/GenBank/DDBJ whole genome shotgun (WGS) entry which is preliminary data.</text>
</comment>
<organism evidence="8 9">
    <name type="scientific">Mucilaginibacter dorajii</name>
    <dbReference type="NCBI Taxonomy" id="692994"/>
    <lineage>
        <taxon>Bacteria</taxon>
        <taxon>Pseudomonadati</taxon>
        <taxon>Bacteroidota</taxon>
        <taxon>Sphingobacteriia</taxon>
        <taxon>Sphingobacteriales</taxon>
        <taxon>Sphingobacteriaceae</taxon>
        <taxon>Mucilaginibacter</taxon>
    </lineage>
</organism>
<feature type="domain" description="SusD-like N-terminal" evidence="7">
    <location>
        <begin position="65"/>
        <end position="207"/>
    </location>
</feature>
<evidence type="ECO:0000256" key="3">
    <source>
        <dbReference type="ARBA" id="ARBA00022729"/>
    </source>
</evidence>
<keyword evidence="9" id="KW-1185">Reference proteome</keyword>
<dbReference type="InterPro" id="IPR011990">
    <property type="entry name" value="TPR-like_helical_dom_sf"/>
</dbReference>
<gene>
    <name evidence="8" type="ORF">GCM10022210_28910</name>
</gene>
<keyword evidence="4" id="KW-0472">Membrane</keyword>
<dbReference type="InterPro" id="IPR033985">
    <property type="entry name" value="SusD-like_N"/>
</dbReference>
<comment type="subcellular location">
    <subcellularLocation>
        <location evidence="1">Cell outer membrane</location>
    </subcellularLocation>
</comment>
<evidence type="ECO:0000256" key="2">
    <source>
        <dbReference type="ARBA" id="ARBA00006275"/>
    </source>
</evidence>
<dbReference type="Gene3D" id="1.25.40.390">
    <property type="match status" value="1"/>
</dbReference>
<keyword evidence="5" id="KW-0998">Cell outer membrane</keyword>
<evidence type="ECO:0000256" key="4">
    <source>
        <dbReference type="ARBA" id="ARBA00023136"/>
    </source>
</evidence>
<evidence type="ECO:0000256" key="1">
    <source>
        <dbReference type="ARBA" id="ARBA00004442"/>
    </source>
</evidence>
<evidence type="ECO:0000313" key="8">
    <source>
        <dbReference type="EMBL" id="GAA3976420.1"/>
    </source>
</evidence>
<evidence type="ECO:0000259" key="7">
    <source>
        <dbReference type="Pfam" id="PF14322"/>
    </source>
</evidence>
<dbReference type="SUPFAM" id="SSF48452">
    <property type="entry name" value="TPR-like"/>
    <property type="match status" value="1"/>
</dbReference>
<dbReference type="Proteomes" id="UP001500742">
    <property type="component" value="Unassembled WGS sequence"/>
</dbReference>
<comment type="similarity">
    <text evidence="2">Belongs to the SusD family.</text>
</comment>
<evidence type="ECO:0000256" key="5">
    <source>
        <dbReference type="ARBA" id="ARBA00023237"/>
    </source>
</evidence>
<accession>A0ABP7Q4Y3</accession>
<name>A0ABP7Q4Y3_9SPHI</name>
<keyword evidence="3" id="KW-0732">Signal</keyword>
<feature type="domain" description="RagB/SusD" evidence="6">
    <location>
        <begin position="304"/>
        <end position="453"/>
    </location>
</feature>
<proteinExistence type="inferred from homology"/>
<reference evidence="9" key="1">
    <citation type="journal article" date="2019" name="Int. J. Syst. Evol. Microbiol.">
        <title>The Global Catalogue of Microorganisms (GCM) 10K type strain sequencing project: providing services to taxonomists for standard genome sequencing and annotation.</title>
        <authorList>
            <consortium name="The Broad Institute Genomics Platform"/>
            <consortium name="The Broad Institute Genome Sequencing Center for Infectious Disease"/>
            <person name="Wu L."/>
            <person name="Ma J."/>
        </authorList>
    </citation>
    <scope>NUCLEOTIDE SEQUENCE [LARGE SCALE GENOMIC DNA]</scope>
    <source>
        <strain evidence="9">JCM 16601</strain>
    </source>
</reference>
<protein>
    <submittedName>
        <fullName evidence="8">RagB/SusD family nutrient uptake outer membrane protein</fullName>
    </submittedName>
</protein>
<dbReference type="Pfam" id="PF07980">
    <property type="entry name" value="SusD_RagB"/>
    <property type="match status" value="1"/>
</dbReference>
<sequence>MEVDPPIQAITGTEIYNSNSGAASVLTGIYASMVQGSFVQGISGISLRTGLSSDELTLDPSSNDQSLQNLYQNVSTYPTGSEFWPDLYAYIFRANDAIESIQSSKGISDQVKKQLLGEAKVIRAFCYFYLVNLYGDVPLLESTNYKINSVAPRSNNVIVYQKIISDLLEAQELLNDEYVSADASTTTSERVRPNKSVATALLARVYLYTKQWDKAETQASSIIANSKYKLESLDQVFLSNSQEAIWALQNRQTLDNLDGLLFNLLHSDNGPNPSQGRPVFLSSQLWKSFESGDNRKIQWADSISANGTTYPFVHKYKTDGNSVSITEYSMMFRLGEQYLIRAEARAQQGKITGANSATEDINLIRARAGLGNINANSQTAIINLIYKERQVELFTEGGHRWLDLKRTGEIENVMPTVSISKGGTWASFKALYAIPVADLKANPNLTGHQNPGYPQQ</sequence>
<dbReference type="EMBL" id="BAAAZC010000019">
    <property type="protein sequence ID" value="GAA3976420.1"/>
    <property type="molecule type" value="Genomic_DNA"/>
</dbReference>